<dbReference type="Proteomes" id="UP000271162">
    <property type="component" value="Unassembled WGS sequence"/>
</dbReference>
<evidence type="ECO:0000313" key="2">
    <source>
        <dbReference type="Proteomes" id="UP000271162"/>
    </source>
</evidence>
<name>A0A158QX43_NIPBR</name>
<dbReference type="EMBL" id="UYSL01019784">
    <property type="protein sequence ID" value="VDL69790.1"/>
    <property type="molecule type" value="Genomic_DNA"/>
</dbReference>
<dbReference type="WBParaSite" id="NBR_0000620001-mRNA-1">
    <property type="protein sequence ID" value="NBR_0000620001-mRNA-1"/>
    <property type="gene ID" value="NBR_0000620001"/>
</dbReference>
<sequence>MGIATFGILLTVVAIGHGYVSVDVYRRAFRREGLPEKMIPHKELNQLAQRLDRAHSQKDVDLAEKEFNQAVAKTSRFRFRRLETTLRLINRVAYWVINFQTQLGRLINAFNLPLAASANLFYNIQSGYQREAIRYKGDFSKIHKALERSVLAEASKHLSRSDLRELEPPQIGTQIMVAKLNKTGLFAAKRDEVKQATQKVFDEMQRAQDTAWMALNKTNEALTPLLGPAMTQKAAFNTLLQWEGKEKKRVDEMRKFFT</sequence>
<dbReference type="AlphaFoldDB" id="A0A158QX43"/>
<dbReference type="OMA" id="RIFRWII"/>
<accession>A0A158QX43</accession>
<reference evidence="3" key="1">
    <citation type="submission" date="2016-04" db="UniProtKB">
        <authorList>
            <consortium name="WormBaseParasite"/>
        </authorList>
    </citation>
    <scope>IDENTIFICATION</scope>
</reference>
<protein>
    <submittedName>
        <fullName evidence="3">LemA family protein</fullName>
    </submittedName>
</protein>
<reference evidence="1 2" key="2">
    <citation type="submission" date="2018-11" db="EMBL/GenBank/DDBJ databases">
        <authorList>
            <consortium name="Pathogen Informatics"/>
        </authorList>
    </citation>
    <scope>NUCLEOTIDE SEQUENCE [LARGE SCALE GENOMIC DNA]</scope>
</reference>
<proteinExistence type="predicted"/>
<evidence type="ECO:0000313" key="3">
    <source>
        <dbReference type="WBParaSite" id="NBR_0000620001-mRNA-1"/>
    </source>
</evidence>
<evidence type="ECO:0000313" key="1">
    <source>
        <dbReference type="EMBL" id="VDL69790.1"/>
    </source>
</evidence>
<organism evidence="3">
    <name type="scientific">Nippostrongylus brasiliensis</name>
    <name type="common">Rat hookworm</name>
    <dbReference type="NCBI Taxonomy" id="27835"/>
    <lineage>
        <taxon>Eukaryota</taxon>
        <taxon>Metazoa</taxon>
        <taxon>Ecdysozoa</taxon>
        <taxon>Nematoda</taxon>
        <taxon>Chromadorea</taxon>
        <taxon>Rhabditida</taxon>
        <taxon>Rhabditina</taxon>
        <taxon>Rhabditomorpha</taxon>
        <taxon>Strongyloidea</taxon>
        <taxon>Heligmosomidae</taxon>
        <taxon>Nippostrongylus</taxon>
    </lineage>
</organism>
<gene>
    <name evidence="1" type="ORF">NBR_LOCUS6201</name>
</gene>
<keyword evidence="2" id="KW-1185">Reference proteome</keyword>